<keyword evidence="2" id="KW-0804">Transcription</keyword>
<reference evidence="4 5" key="1">
    <citation type="journal article" date="2018" name="PLoS Genet.">
        <title>Population sequencing reveals clonal diversity and ancestral inbreeding in the grapevine cultivar Chardonnay.</title>
        <authorList>
            <person name="Roach M.J."/>
            <person name="Johnson D.L."/>
            <person name="Bohlmann J."/>
            <person name="van Vuuren H.J."/>
            <person name="Jones S.J."/>
            <person name="Pretorius I.S."/>
            <person name="Schmidt S.A."/>
            <person name="Borneman A.R."/>
        </authorList>
    </citation>
    <scope>NUCLEOTIDE SEQUENCE [LARGE SCALE GENOMIC DNA]</scope>
    <source>
        <strain evidence="5">cv. Chardonnay</strain>
        <tissue evidence="4">Leaf</tissue>
    </source>
</reference>
<accession>A0A438HX06</accession>
<evidence type="ECO:0000256" key="1">
    <source>
        <dbReference type="ARBA" id="ARBA00007692"/>
    </source>
</evidence>
<name>A0A438HX06_VITVI</name>
<evidence type="ECO:0000313" key="5">
    <source>
        <dbReference type="Proteomes" id="UP000288805"/>
    </source>
</evidence>
<dbReference type="InterPro" id="IPR038538">
    <property type="entry name" value="MTERF_sf"/>
</dbReference>
<protein>
    <submittedName>
        <fullName evidence="4">Transcription termination factor MTERF8, chloroplastic</fullName>
    </submittedName>
</protein>
<proteinExistence type="inferred from homology"/>
<keyword evidence="3" id="KW-0809">Transit peptide</keyword>
<comment type="similarity">
    <text evidence="1">Belongs to the mTERF family.</text>
</comment>
<dbReference type="Gene3D" id="1.25.70.10">
    <property type="entry name" value="Transcription termination factor 3, mitochondrial"/>
    <property type="match status" value="1"/>
</dbReference>
<dbReference type="GO" id="GO:0006353">
    <property type="term" value="P:DNA-templated transcription termination"/>
    <property type="evidence" value="ECO:0007669"/>
    <property type="project" value="UniProtKB-KW"/>
</dbReference>
<sequence length="396" mass="43936">MAALLSLLPNPFSSSSSSSSPSLPSVPINTPATPQFSVALSATSHLHNWVSVINASITRTSQLKTLLLPKCFAINSTISSSDVFNDTGEGKIEPAQICRLLKAAEPRFLVGFDGKVRLLVHHGIPQERIAHVLNNVNLTRAICLNGGDDAATGVVLRKLPAILRYSEEHLGSHVEFLRSFAGLSDQEIFKIVCVFPNVFSASKERKLNPRIDFLKQCGLNSYDIFRFLIKAPLFLGLSFEENLVYKLSLLVKIGYQYRTRELAIAMGAVTRTSCENLQKVIGLFLSYGLSCEDIVAMSNKHPQILQYNPTSLKEKIEYLIEDMGREVDELLAFPAFLGYKLDDRIKHREILKEEKKDPAHTTENPSGSKDVGEYWFSLVAGAQTLENDTILLVHTT</sequence>
<comment type="caution">
    <text evidence="4">The sequence shown here is derived from an EMBL/GenBank/DDBJ whole genome shotgun (WGS) entry which is preliminary data.</text>
</comment>
<dbReference type="PANTHER" id="PTHR13068:SF135">
    <property type="entry name" value="TRANSCRIPTION TERMINATION FACTOR MTERF8, CHLOROPLASTIC"/>
    <property type="match status" value="1"/>
</dbReference>
<evidence type="ECO:0000256" key="2">
    <source>
        <dbReference type="ARBA" id="ARBA00022472"/>
    </source>
</evidence>
<keyword evidence="2" id="KW-0806">Transcription termination</keyword>
<dbReference type="PANTHER" id="PTHR13068">
    <property type="entry name" value="CGI-12 PROTEIN-RELATED"/>
    <property type="match status" value="1"/>
</dbReference>
<dbReference type="Proteomes" id="UP000288805">
    <property type="component" value="Unassembled WGS sequence"/>
</dbReference>
<evidence type="ECO:0000313" key="4">
    <source>
        <dbReference type="EMBL" id="RVW89003.1"/>
    </source>
</evidence>
<gene>
    <name evidence="4" type="primary">MTERF8_0</name>
    <name evidence="4" type="ORF">CK203_029320</name>
</gene>
<evidence type="ECO:0000256" key="3">
    <source>
        <dbReference type="ARBA" id="ARBA00022946"/>
    </source>
</evidence>
<dbReference type="InterPro" id="IPR003690">
    <property type="entry name" value="MTERF"/>
</dbReference>
<dbReference type="SMART" id="SM00733">
    <property type="entry name" value="Mterf"/>
    <property type="match status" value="5"/>
</dbReference>
<dbReference type="AlphaFoldDB" id="A0A438HX06"/>
<dbReference type="Pfam" id="PF02536">
    <property type="entry name" value="mTERF"/>
    <property type="match status" value="1"/>
</dbReference>
<dbReference type="GO" id="GO:0003676">
    <property type="term" value="F:nucleic acid binding"/>
    <property type="evidence" value="ECO:0007669"/>
    <property type="project" value="InterPro"/>
</dbReference>
<organism evidence="4 5">
    <name type="scientific">Vitis vinifera</name>
    <name type="common">Grape</name>
    <dbReference type="NCBI Taxonomy" id="29760"/>
    <lineage>
        <taxon>Eukaryota</taxon>
        <taxon>Viridiplantae</taxon>
        <taxon>Streptophyta</taxon>
        <taxon>Embryophyta</taxon>
        <taxon>Tracheophyta</taxon>
        <taxon>Spermatophyta</taxon>
        <taxon>Magnoliopsida</taxon>
        <taxon>eudicotyledons</taxon>
        <taxon>Gunneridae</taxon>
        <taxon>Pentapetalae</taxon>
        <taxon>rosids</taxon>
        <taxon>Vitales</taxon>
        <taxon>Vitaceae</taxon>
        <taxon>Viteae</taxon>
        <taxon>Vitis</taxon>
    </lineage>
</organism>
<dbReference type="EMBL" id="QGNW01000168">
    <property type="protein sequence ID" value="RVW89003.1"/>
    <property type="molecule type" value="Genomic_DNA"/>
</dbReference>
<keyword evidence="2" id="KW-0805">Transcription regulation</keyword>